<reference evidence="2 3" key="1">
    <citation type="submission" date="2023-05" db="EMBL/GenBank/DDBJ databases">
        <title>B98-5 Cell Line De Novo Hybrid Assembly: An Optical Mapping Approach.</title>
        <authorList>
            <person name="Kananen K."/>
            <person name="Auerbach J.A."/>
            <person name="Kautto E."/>
            <person name="Blachly J.S."/>
        </authorList>
    </citation>
    <scope>NUCLEOTIDE SEQUENCE [LARGE SCALE GENOMIC DNA]</scope>
    <source>
        <strain evidence="2">B95-8</strain>
        <tissue evidence="2">Cell line</tissue>
    </source>
</reference>
<evidence type="ECO:0000313" key="3">
    <source>
        <dbReference type="Proteomes" id="UP001266305"/>
    </source>
</evidence>
<sequence length="190" mass="19876">SESLGRNPEARDACVASLTRPVASPAQPAVGRPGLWEARCKNPRNDDCFSLSAAEPDHTSSRSVPPSAKGRTGLGTSLHPPSGGEIMGSSIRLVSSPNIMGNRWFPGAQVREHVATVARLSCPWVPVGKRGSLRKTILLLLEASMCQLPAGPPQKPSKGNDISTVDQEAASGREDTATLAPGFGAQHALL</sequence>
<evidence type="ECO:0000313" key="2">
    <source>
        <dbReference type="EMBL" id="KAK2115357.1"/>
    </source>
</evidence>
<protein>
    <submittedName>
        <fullName evidence="2">Uncharacterized protein</fullName>
    </submittedName>
</protein>
<feature type="region of interest" description="Disordered" evidence="1">
    <location>
        <begin position="1"/>
        <end position="34"/>
    </location>
</feature>
<feature type="non-terminal residue" evidence="2">
    <location>
        <position position="1"/>
    </location>
</feature>
<organism evidence="2 3">
    <name type="scientific">Saguinus oedipus</name>
    <name type="common">Cotton-top tamarin</name>
    <name type="synonym">Oedipomidas oedipus</name>
    <dbReference type="NCBI Taxonomy" id="9490"/>
    <lineage>
        <taxon>Eukaryota</taxon>
        <taxon>Metazoa</taxon>
        <taxon>Chordata</taxon>
        <taxon>Craniata</taxon>
        <taxon>Vertebrata</taxon>
        <taxon>Euteleostomi</taxon>
        <taxon>Mammalia</taxon>
        <taxon>Eutheria</taxon>
        <taxon>Euarchontoglires</taxon>
        <taxon>Primates</taxon>
        <taxon>Haplorrhini</taxon>
        <taxon>Platyrrhini</taxon>
        <taxon>Cebidae</taxon>
        <taxon>Callitrichinae</taxon>
        <taxon>Saguinus</taxon>
    </lineage>
</organism>
<gene>
    <name evidence="2" type="ORF">P7K49_005983</name>
</gene>
<comment type="caution">
    <text evidence="2">The sequence shown here is derived from an EMBL/GenBank/DDBJ whole genome shotgun (WGS) entry which is preliminary data.</text>
</comment>
<accession>A0ABQ9W4P1</accession>
<keyword evidence="3" id="KW-1185">Reference proteome</keyword>
<dbReference type="Proteomes" id="UP001266305">
    <property type="component" value="Unassembled WGS sequence"/>
</dbReference>
<feature type="region of interest" description="Disordered" evidence="1">
    <location>
        <begin position="47"/>
        <end position="84"/>
    </location>
</feature>
<evidence type="ECO:0000256" key="1">
    <source>
        <dbReference type="SAM" id="MobiDB-lite"/>
    </source>
</evidence>
<proteinExistence type="predicted"/>
<name>A0ABQ9W4P1_SAGOE</name>
<dbReference type="EMBL" id="JASSZA010000003">
    <property type="protein sequence ID" value="KAK2115357.1"/>
    <property type="molecule type" value="Genomic_DNA"/>
</dbReference>
<feature type="region of interest" description="Disordered" evidence="1">
    <location>
        <begin position="150"/>
        <end position="175"/>
    </location>
</feature>